<name>A0A7D4NXU6_9GAMM</name>
<dbReference type="SUPFAM" id="SSF55248">
    <property type="entry name" value="PCD-like"/>
    <property type="match status" value="1"/>
</dbReference>
<dbReference type="KEGG" id="txa:HQN79_03940"/>
<evidence type="ECO:0000313" key="5">
    <source>
        <dbReference type="EMBL" id="QKI88778.1"/>
    </source>
</evidence>
<dbReference type="EMBL" id="CP054020">
    <property type="protein sequence ID" value="QKI88778.1"/>
    <property type="molecule type" value="Genomic_DNA"/>
</dbReference>
<proteinExistence type="inferred from homology"/>
<evidence type="ECO:0000256" key="1">
    <source>
        <dbReference type="ARBA" id="ARBA00001554"/>
    </source>
</evidence>
<organism evidence="5 6">
    <name type="scientific">Thiomicrorhabdus xiamenensis</name>
    <dbReference type="NCBI Taxonomy" id="2739063"/>
    <lineage>
        <taxon>Bacteria</taxon>
        <taxon>Pseudomonadati</taxon>
        <taxon>Pseudomonadota</taxon>
        <taxon>Gammaproteobacteria</taxon>
        <taxon>Thiotrichales</taxon>
        <taxon>Piscirickettsiaceae</taxon>
        <taxon>Thiomicrorhabdus</taxon>
    </lineage>
</organism>
<protein>
    <recommendedName>
        <fullName evidence="4">Putative pterin-4-alpha-carbinolamine dehydratase</fullName>
        <shortName evidence="4">PHS</shortName>
        <ecNumber evidence="4">4.2.1.96</ecNumber>
    </recommendedName>
    <alternativeName>
        <fullName evidence="4">4-alpha-hydroxy-tetrahydropterin dehydratase</fullName>
    </alternativeName>
    <alternativeName>
        <fullName evidence="4">Pterin carbinolamine dehydratase</fullName>
        <shortName evidence="4">PCD</shortName>
    </alternativeName>
</protein>
<dbReference type="InterPro" id="IPR036428">
    <property type="entry name" value="PCD_sf"/>
</dbReference>
<evidence type="ECO:0000256" key="2">
    <source>
        <dbReference type="ARBA" id="ARBA00006472"/>
    </source>
</evidence>
<reference evidence="5 6" key="1">
    <citation type="submission" date="2020-05" db="EMBL/GenBank/DDBJ databases">
        <title>Thiomicrorhabdus sediminis sp.nov. and Thiomicrorhabdus xiamenensis sp.nov., novel sulfur-oxidizing bacteria isolated from coastal sediment.</title>
        <authorList>
            <person name="Liu X."/>
        </authorList>
    </citation>
    <scope>NUCLEOTIDE SEQUENCE [LARGE SCALE GENOMIC DNA]</scope>
    <source>
        <strain evidence="5 6">G2</strain>
    </source>
</reference>
<sequence>MSEKSEILQTLLNSRCSEISPKDKPLIIPSIESNISHLDGWEVPLNYAELKKRFQFKNYYQTVAFVNAVTWLAQKEGHHPTVCFGYNHCDISLSTHDIKGLSMNDMIMAAKINALLED</sequence>
<keyword evidence="3 4" id="KW-0456">Lyase</keyword>
<dbReference type="InterPro" id="IPR001533">
    <property type="entry name" value="Pterin_deHydtase"/>
</dbReference>
<dbReference type="AlphaFoldDB" id="A0A7D4NXU6"/>
<keyword evidence="6" id="KW-1185">Reference proteome</keyword>
<dbReference type="Pfam" id="PF01329">
    <property type="entry name" value="Pterin_4a"/>
    <property type="match status" value="1"/>
</dbReference>
<evidence type="ECO:0000256" key="4">
    <source>
        <dbReference type="HAMAP-Rule" id="MF_00434"/>
    </source>
</evidence>
<dbReference type="GO" id="GO:0006729">
    <property type="term" value="P:tetrahydrobiopterin biosynthetic process"/>
    <property type="evidence" value="ECO:0007669"/>
    <property type="project" value="InterPro"/>
</dbReference>
<dbReference type="Proteomes" id="UP000504724">
    <property type="component" value="Chromosome"/>
</dbReference>
<dbReference type="PANTHER" id="PTHR12599">
    <property type="entry name" value="PTERIN-4-ALPHA-CARBINOLAMINE DEHYDRATASE"/>
    <property type="match status" value="1"/>
</dbReference>
<accession>A0A7D4NXU6</accession>
<gene>
    <name evidence="5" type="ORF">HQN79_03940</name>
</gene>
<dbReference type="RefSeq" id="WP_173284391.1">
    <property type="nucleotide sequence ID" value="NZ_CP054020.1"/>
</dbReference>
<dbReference type="PANTHER" id="PTHR12599:SF0">
    <property type="entry name" value="PTERIN-4-ALPHA-CARBINOLAMINE DEHYDRATASE"/>
    <property type="match status" value="1"/>
</dbReference>
<evidence type="ECO:0000256" key="3">
    <source>
        <dbReference type="ARBA" id="ARBA00023239"/>
    </source>
</evidence>
<dbReference type="EC" id="4.2.1.96" evidence="4"/>
<comment type="similarity">
    <text evidence="2 4">Belongs to the pterin-4-alpha-carbinolamine dehydratase family.</text>
</comment>
<dbReference type="CDD" id="cd00913">
    <property type="entry name" value="PCD_DCoH_subfamily_a"/>
    <property type="match status" value="1"/>
</dbReference>
<comment type="catalytic activity">
    <reaction evidence="1 4">
        <text>(4aS,6R)-4a-hydroxy-L-erythro-5,6,7,8-tetrahydrobiopterin = (6R)-L-erythro-6,7-dihydrobiopterin + H2O</text>
        <dbReference type="Rhea" id="RHEA:11920"/>
        <dbReference type="ChEBI" id="CHEBI:15377"/>
        <dbReference type="ChEBI" id="CHEBI:15642"/>
        <dbReference type="ChEBI" id="CHEBI:43120"/>
        <dbReference type="EC" id="4.2.1.96"/>
    </reaction>
</comment>
<dbReference type="HAMAP" id="MF_00434">
    <property type="entry name" value="Pterin_4_alpha"/>
    <property type="match status" value="1"/>
</dbReference>
<dbReference type="Gene3D" id="3.30.1360.20">
    <property type="entry name" value="Transcriptional coactivator/pterin dehydratase"/>
    <property type="match status" value="1"/>
</dbReference>
<dbReference type="GO" id="GO:0008124">
    <property type="term" value="F:4-alpha-hydroxytetrahydrobiopterin dehydratase activity"/>
    <property type="evidence" value="ECO:0007669"/>
    <property type="project" value="UniProtKB-UniRule"/>
</dbReference>
<evidence type="ECO:0000313" key="6">
    <source>
        <dbReference type="Proteomes" id="UP000504724"/>
    </source>
</evidence>